<sequence length="534" mass="60239">MKRIHLIILSAAVLLTAGSCKKWLDINTDPSNPQIAKAEMLLSPIQWQISATTANDYRFLFKTIQNWSSANADNNWEAHGYEPTLDNGGAIWRMLYITSGPNLELLIKEARENGKWTFAGIGYALKAYGFQLTTDLHGPIILDQAFDTTRLFFNYQDQPDVYARVREWTDSSLACFSRTDWMDYSNALSTADIIYKGDRDKWKKFVYAILAQQYSHLVKKANFASQYADSVIKYVDLSFIGAQEDATILAGNTNSNDANVFSPSAATNLVNITSTATQTYTGRISQPILSMLTGGVRGTPTPNPTGSTDPRLRRMIAADPLDGIYKAIVPTMGDVTANKRVPLVWGYIPSGQSTYTGKYLYYAASRYPILSYSQLQFAKAEALFIKNEPGLAHDAYKNGINGHMQFVNLYGSPVDPKISQTEIDAYMNSTEVAQNGGELKLSDIMTQKYISQWGWAGMETFNDLRKYDYDTAVFKNLYFYQPEDLYASNLGKLCYRYRPRYNSEYVWNKTELAKWKGTDPNYNTLPTWAMTPDQ</sequence>
<comment type="caution">
    <text evidence="1">The sequence shown here is derived from an EMBL/GenBank/DDBJ whole genome shotgun (WGS) entry which is preliminary data.</text>
</comment>
<name>A0A4Q7N5L0_9BACT</name>
<dbReference type="Proteomes" id="UP000293874">
    <property type="component" value="Unassembled WGS sequence"/>
</dbReference>
<dbReference type="AlphaFoldDB" id="A0A4Q7N5L0"/>
<keyword evidence="2" id="KW-1185">Reference proteome</keyword>
<dbReference type="Gene3D" id="1.25.40.390">
    <property type="match status" value="1"/>
</dbReference>
<dbReference type="InterPro" id="IPR011990">
    <property type="entry name" value="TPR-like_helical_dom_sf"/>
</dbReference>
<evidence type="ECO:0000313" key="2">
    <source>
        <dbReference type="Proteomes" id="UP000293874"/>
    </source>
</evidence>
<dbReference type="EMBL" id="SGXA01000001">
    <property type="protein sequence ID" value="RZS76344.1"/>
    <property type="molecule type" value="Genomic_DNA"/>
</dbReference>
<reference evidence="1 2" key="1">
    <citation type="submission" date="2019-02" db="EMBL/GenBank/DDBJ databases">
        <title>Genomic Encyclopedia of Type Strains, Phase IV (KMG-IV): sequencing the most valuable type-strain genomes for metagenomic binning, comparative biology and taxonomic classification.</title>
        <authorList>
            <person name="Goeker M."/>
        </authorList>
    </citation>
    <scope>NUCLEOTIDE SEQUENCE [LARGE SCALE GENOMIC DNA]</scope>
    <source>
        <strain evidence="1 2">DSM 18116</strain>
    </source>
</reference>
<gene>
    <name evidence="1" type="ORF">EV199_2227</name>
</gene>
<dbReference type="InterPro" id="IPR041662">
    <property type="entry name" value="SusD-like_2"/>
</dbReference>
<dbReference type="RefSeq" id="WP_130540648.1">
    <property type="nucleotide sequence ID" value="NZ_CP042431.1"/>
</dbReference>
<dbReference type="OrthoDB" id="9766256at2"/>
<evidence type="ECO:0000313" key="1">
    <source>
        <dbReference type="EMBL" id="RZS76344.1"/>
    </source>
</evidence>
<organism evidence="1 2">
    <name type="scientific">Pseudobacter ginsenosidimutans</name>
    <dbReference type="NCBI Taxonomy" id="661488"/>
    <lineage>
        <taxon>Bacteria</taxon>
        <taxon>Pseudomonadati</taxon>
        <taxon>Bacteroidota</taxon>
        <taxon>Chitinophagia</taxon>
        <taxon>Chitinophagales</taxon>
        <taxon>Chitinophagaceae</taxon>
        <taxon>Pseudobacter</taxon>
    </lineage>
</organism>
<dbReference type="Pfam" id="PF12771">
    <property type="entry name" value="SusD-like_2"/>
    <property type="match status" value="1"/>
</dbReference>
<accession>A0A4Q7N5L0</accession>
<dbReference type="SUPFAM" id="SSF48452">
    <property type="entry name" value="TPR-like"/>
    <property type="match status" value="1"/>
</dbReference>
<protein>
    <submittedName>
        <fullName evidence="1">SusD-like starch-binding protein associating with outer membrane</fullName>
    </submittedName>
</protein>
<dbReference type="PROSITE" id="PS51257">
    <property type="entry name" value="PROKAR_LIPOPROTEIN"/>
    <property type="match status" value="1"/>
</dbReference>
<proteinExistence type="predicted"/>